<protein>
    <recommendedName>
        <fullName evidence="4">Transmembrane protein</fullName>
    </recommendedName>
</protein>
<keyword evidence="1" id="KW-0472">Membrane</keyword>
<dbReference type="PATRIC" id="fig|1177179.3.peg.3073"/>
<name>L0WAD4_9GAMM</name>
<dbReference type="OrthoDB" id="9800130at2"/>
<accession>L0WAD4</accession>
<comment type="caution">
    <text evidence="2">The sequence shown here is derived from an EMBL/GenBank/DDBJ whole genome shotgun (WGS) entry which is preliminary data.</text>
</comment>
<dbReference type="Pfam" id="PF09656">
    <property type="entry name" value="PGPGW"/>
    <property type="match status" value="1"/>
</dbReference>
<evidence type="ECO:0000256" key="1">
    <source>
        <dbReference type="SAM" id="Phobius"/>
    </source>
</evidence>
<dbReference type="AlphaFoldDB" id="L0WAD4"/>
<feature type="transmembrane region" description="Helical" evidence="1">
    <location>
        <begin position="20"/>
        <end position="42"/>
    </location>
</feature>
<feature type="transmembrane region" description="Helical" evidence="1">
    <location>
        <begin position="62"/>
        <end position="86"/>
    </location>
</feature>
<evidence type="ECO:0000313" key="2">
    <source>
        <dbReference type="EMBL" id="EKF73047.1"/>
    </source>
</evidence>
<dbReference type="InterPro" id="IPR019099">
    <property type="entry name" value="Uncharacterised_PGPGW_TM"/>
</dbReference>
<evidence type="ECO:0000313" key="3">
    <source>
        <dbReference type="Proteomes" id="UP000010164"/>
    </source>
</evidence>
<feature type="transmembrane region" description="Helical" evidence="1">
    <location>
        <begin position="92"/>
        <end position="109"/>
    </location>
</feature>
<sequence>MDLSLPPWLEPIARQLEPWLPALTISGIVMALASFIAIPWLLVRMPQDYFSVDYQPREERALLAWVVWFARNILAIVLLVAGLLMLVLPGQGLLTILIAIMTSTFPGKYRLERAIMRRPGVYRAANWIRRKYNRPPLDYPGGRQGETSDAD</sequence>
<dbReference type="EMBL" id="AMRJ01000037">
    <property type="protein sequence ID" value="EKF73047.1"/>
    <property type="molecule type" value="Genomic_DNA"/>
</dbReference>
<keyword evidence="1" id="KW-0812">Transmembrane</keyword>
<proteinExistence type="predicted"/>
<dbReference type="Proteomes" id="UP000010164">
    <property type="component" value="Unassembled WGS sequence"/>
</dbReference>
<organism evidence="2 3">
    <name type="scientific">Alcanivorax hongdengensis A-11-3</name>
    <dbReference type="NCBI Taxonomy" id="1177179"/>
    <lineage>
        <taxon>Bacteria</taxon>
        <taxon>Pseudomonadati</taxon>
        <taxon>Pseudomonadota</taxon>
        <taxon>Gammaproteobacteria</taxon>
        <taxon>Oceanospirillales</taxon>
        <taxon>Alcanivoracaceae</taxon>
        <taxon>Alcanivorax</taxon>
    </lineage>
</organism>
<reference evidence="2 3" key="1">
    <citation type="journal article" date="2012" name="J. Bacteriol.">
        <title>Genome Sequence of the Alkane-Degrading Bacterium Alcanivorax hongdengensis Type Strain A-11-3.</title>
        <authorList>
            <person name="Lai Q."/>
            <person name="Shao Z."/>
        </authorList>
    </citation>
    <scope>NUCLEOTIDE SEQUENCE [LARGE SCALE GENOMIC DNA]</scope>
    <source>
        <strain evidence="2 3">A-11-3</strain>
    </source>
</reference>
<keyword evidence="1" id="KW-1133">Transmembrane helix</keyword>
<gene>
    <name evidence="2" type="ORF">A11A3_15612</name>
</gene>
<keyword evidence="3" id="KW-1185">Reference proteome</keyword>
<dbReference type="eggNOG" id="ENOG5032ZM7">
    <property type="taxonomic scope" value="Bacteria"/>
</dbReference>
<dbReference type="STRING" id="1177179.A11A3_15612"/>
<dbReference type="RefSeq" id="WP_008930289.1">
    <property type="nucleotide sequence ID" value="NZ_AMRJ01000037.1"/>
</dbReference>
<evidence type="ECO:0008006" key="4">
    <source>
        <dbReference type="Google" id="ProtNLM"/>
    </source>
</evidence>